<keyword evidence="3" id="KW-1185">Reference proteome</keyword>
<name>A0A7M5WLN8_9CNID</name>
<evidence type="ECO:0000313" key="3">
    <source>
        <dbReference type="Proteomes" id="UP000594262"/>
    </source>
</evidence>
<evidence type="ECO:0000313" key="2">
    <source>
        <dbReference type="EnsemblMetazoa" id="CLYHEMP009895.1"/>
    </source>
</evidence>
<proteinExistence type="predicted"/>
<sequence length="112" mass="12828">METEVVSEPSCMSSSSLRETSSEAQMAKSRCDPVSMYELEVRKAKSLIALDSNFFRVVLQDFDLKKYTLMLSTKCVFLVTKNCHMMDWTIPLSTWRSFSSITRSSEIICFIS</sequence>
<dbReference type="AlphaFoldDB" id="A0A7M5WLN8"/>
<feature type="compositionally biased region" description="Low complexity" evidence="1">
    <location>
        <begin position="7"/>
        <end position="19"/>
    </location>
</feature>
<accession>A0A7M5WLN8</accession>
<protein>
    <submittedName>
        <fullName evidence="2">Uncharacterized protein</fullName>
    </submittedName>
</protein>
<dbReference type="Proteomes" id="UP000594262">
    <property type="component" value="Unplaced"/>
</dbReference>
<dbReference type="EnsemblMetazoa" id="CLYHEMT009895.1">
    <property type="protein sequence ID" value="CLYHEMP009895.1"/>
    <property type="gene ID" value="CLYHEMG009895"/>
</dbReference>
<evidence type="ECO:0000256" key="1">
    <source>
        <dbReference type="SAM" id="MobiDB-lite"/>
    </source>
</evidence>
<feature type="region of interest" description="Disordered" evidence="1">
    <location>
        <begin position="1"/>
        <end position="25"/>
    </location>
</feature>
<organism evidence="2 3">
    <name type="scientific">Clytia hemisphaerica</name>
    <dbReference type="NCBI Taxonomy" id="252671"/>
    <lineage>
        <taxon>Eukaryota</taxon>
        <taxon>Metazoa</taxon>
        <taxon>Cnidaria</taxon>
        <taxon>Hydrozoa</taxon>
        <taxon>Hydroidolina</taxon>
        <taxon>Leptothecata</taxon>
        <taxon>Obeliida</taxon>
        <taxon>Clytiidae</taxon>
        <taxon>Clytia</taxon>
    </lineage>
</organism>
<reference evidence="2" key="1">
    <citation type="submission" date="2021-01" db="UniProtKB">
        <authorList>
            <consortium name="EnsemblMetazoa"/>
        </authorList>
    </citation>
    <scope>IDENTIFICATION</scope>
</reference>